<evidence type="ECO:0000313" key="3">
    <source>
        <dbReference type="Proteomes" id="UP001056374"/>
    </source>
</evidence>
<feature type="compositionally biased region" description="Basic and acidic residues" evidence="1">
    <location>
        <begin position="1"/>
        <end position="29"/>
    </location>
</feature>
<name>A0ABY4Z976_9ACTN</name>
<feature type="compositionally biased region" description="Pro residues" evidence="1">
    <location>
        <begin position="55"/>
        <end position="67"/>
    </location>
</feature>
<accession>A0ABY4Z976</accession>
<evidence type="ECO:0000313" key="2">
    <source>
        <dbReference type="EMBL" id="USQ85491.1"/>
    </source>
</evidence>
<reference evidence="2" key="1">
    <citation type="submission" date="2022-06" db="EMBL/GenBank/DDBJ databases">
        <title>Complete genome sequence of soil microorganisms Streptomyces sp. Qhu-M197 isolated from Alpine meadows habitats on the Tibetan Plateau.</title>
        <authorList>
            <person name="Zhang B."/>
            <person name="Xiang X."/>
            <person name="Fan J."/>
        </authorList>
    </citation>
    <scope>NUCLEOTIDE SEQUENCE</scope>
    <source>
        <strain evidence="2">Qhu-M197</strain>
    </source>
</reference>
<proteinExistence type="predicted"/>
<dbReference type="EMBL" id="CP099468">
    <property type="protein sequence ID" value="USQ85491.1"/>
    <property type="molecule type" value="Genomic_DNA"/>
</dbReference>
<sequence length="67" mass="7329">MTHEAEQQRTPRELSEDEEAKALADRMGEDADPDDDPPLGVVKGPYQPGDRHPHPLAPRVPPAPPAE</sequence>
<evidence type="ECO:0000256" key="1">
    <source>
        <dbReference type="SAM" id="MobiDB-lite"/>
    </source>
</evidence>
<dbReference type="Proteomes" id="UP001056374">
    <property type="component" value="Chromosome"/>
</dbReference>
<keyword evidence="3" id="KW-1185">Reference proteome</keyword>
<dbReference type="RefSeq" id="WP_252550568.1">
    <property type="nucleotide sequence ID" value="NZ_CP099468.1"/>
</dbReference>
<protein>
    <submittedName>
        <fullName evidence="2">Uncharacterized protein</fullName>
    </submittedName>
</protein>
<feature type="region of interest" description="Disordered" evidence="1">
    <location>
        <begin position="1"/>
        <end position="67"/>
    </location>
</feature>
<organism evidence="2 3">
    <name type="scientific">Streptomyces phaeoluteigriseus</name>
    <dbReference type="NCBI Taxonomy" id="114686"/>
    <lineage>
        <taxon>Bacteria</taxon>
        <taxon>Bacillati</taxon>
        <taxon>Actinomycetota</taxon>
        <taxon>Actinomycetes</taxon>
        <taxon>Kitasatosporales</taxon>
        <taxon>Streptomycetaceae</taxon>
        <taxon>Streptomyces</taxon>
        <taxon>Streptomyces aurantiacus group</taxon>
    </lineage>
</organism>
<gene>
    <name evidence="2" type="ORF">NFX46_17910</name>
</gene>